<dbReference type="InterPro" id="IPR021560">
    <property type="entry name" value="DUF3021"/>
</dbReference>
<feature type="transmembrane region" description="Helical" evidence="1">
    <location>
        <begin position="132"/>
        <end position="155"/>
    </location>
</feature>
<dbReference type="EMBL" id="QUBQ01000004">
    <property type="protein sequence ID" value="REK71825.1"/>
    <property type="molecule type" value="Genomic_DNA"/>
</dbReference>
<keyword evidence="1" id="KW-0812">Transmembrane</keyword>
<accession>A0A371P7F6</accession>
<dbReference type="AlphaFoldDB" id="A0A371P7F6"/>
<dbReference type="OrthoDB" id="2735472at2"/>
<feature type="transmembrane region" description="Helical" evidence="1">
    <location>
        <begin position="106"/>
        <end position="126"/>
    </location>
</feature>
<feature type="transmembrane region" description="Helical" evidence="1">
    <location>
        <begin position="43"/>
        <end position="61"/>
    </location>
</feature>
<name>A0A371P7F6_9BACL</name>
<keyword evidence="3" id="KW-1185">Reference proteome</keyword>
<organism evidence="2 3">
    <name type="scientific">Paenibacillus paeoniae</name>
    <dbReference type="NCBI Taxonomy" id="2292705"/>
    <lineage>
        <taxon>Bacteria</taxon>
        <taxon>Bacillati</taxon>
        <taxon>Bacillota</taxon>
        <taxon>Bacilli</taxon>
        <taxon>Bacillales</taxon>
        <taxon>Paenibacillaceae</taxon>
        <taxon>Paenibacillus</taxon>
    </lineage>
</organism>
<protein>
    <submittedName>
        <fullName evidence="2">DUF3021 domain-containing protein</fullName>
    </submittedName>
</protein>
<evidence type="ECO:0000313" key="2">
    <source>
        <dbReference type="EMBL" id="REK71825.1"/>
    </source>
</evidence>
<dbReference type="Pfam" id="PF11457">
    <property type="entry name" value="DUF3021"/>
    <property type="match status" value="1"/>
</dbReference>
<reference evidence="2 3" key="1">
    <citation type="submission" date="2018-08" db="EMBL/GenBank/DDBJ databases">
        <title>Paenibacillus sp. M4BSY-1, whole genome shotgun sequence.</title>
        <authorList>
            <person name="Tuo L."/>
        </authorList>
    </citation>
    <scope>NUCLEOTIDE SEQUENCE [LARGE SCALE GENOMIC DNA]</scope>
    <source>
        <strain evidence="2 3">M4BSY-1</strain>
    </source>
</reference>
<comment type="caution">
    <text evidence="2">The sequence shown here is derived from an EMBL/GenBank/DDBJ whole genome shotgun (WGS) entry which is preliminary data.</text>
</comment>
<gene>
    <name evidence="2" type="ORF">DX130_19100</name>
</gene>
<keyword evidence="1" id="KW-0472">Membrane</keyword>
<proteinExistence type="predicted"/>
<evidence type="ECO:0000256" key="1">
    <source>
        <dbReference type="SAM" id="Phobius"/>
    </source>
</evidence>
<keyword evidence="1" id="KW-1133">Transmembrane helix</keyword>
<evidence type="ECO:0000313" key="3">
    <source>
        <dbReference type="Proteomes" id="UP000261905"/>
    </source>
</evidence>
<sequence length="170" mass="19172">MATYASTLRRAVRSMCRALTWLSSSRSSYGGIAKMVIEVIKRVMLGFGFSAIILFGVLTGLMLKDAVVPAKLLWGNLSASMIIGAYFGVASFIFEYDRWSPLKQLTVHFLLSIALYFPISIMMNWIPLQPLSIALGLIMFIVIYSIFWSGFRYYFKKQAEALNASVRRGR</sequence>
<feature type="transmembrane region" description="Helical" evidence="1">
    <location>
        <begin position="73"/>
        <end position="94"/>
    </location>
</feature>
<dbReference type="Proteomes" id="UP000261905">
    <property type="component" value="Unassembled WGS sequence"/>
</dbReference>